<reference evidence="1 2" key="1">
    <citation type="submission" date="2017-06" db="EMBL/GenBank/DDBJ databases">
        <title>Genome sequence of Lactobacillus plantarum subsp. plantarum strain SRCM101258.</title>
        <authorList>
            <person name="Cho S.H."/>
        </authorList>
    </citation>
    <scope>NUCLEOTIDE SEQUENCE [LARGE SCALE GENOMIC DNA]</scope>
    <source>
        <strain evidence="1 2">SRCM101258</strain>
    </source>
</reference>
<sequence length="55" mass="6839">MPGLTRMKYHKQVVRDSSRWDYLLTPNPYSYEIMHHAFRKIMRSYYRQAIRVMTD</sequence>
<evidence type="ECO:0000313" key="1">
    <source>
        <dbReference type="EMBL" id="POD81666.1"/>
    </source>
</evidence>
<comment type="caution">
    <text evidence="1">The sequence shown here is derived from an EMBL/GenBank/DDBJ whole genome shotgun (WGS) entry which is preliminary data.</text>
</comment>
<name>A0A2S3U0U0_LACPN</name>
<dbReference type="GO" id="GO:0047355">
    <property type="term" value="F:CDP-glycerol glycerophosphotransferase activity"/>
    <property type="evidence" value="ECO:0007669"/>
    <property type="project" value="UniProtKB-EC"/>
</dbReference>
<accession>A0A2S3U0U0</accession>
<keyword evidence="1" id="KW-0808">Transferase</keyword>
<evidence type="ECO:0000313" key="2">
    <source>
        <dbReference type="Proteomes" id="UP000236990"/>
    </source>
</evidence>
<dbReference type="Gene3D" id="3.40.50.11820">
    <property type="match status" value="1"/>
</dbReference>
<dbReference type="AlphaFoldDB" id="A0A2S3U0U0"/>
<dbReference type="InterPro" id="IPR043149">
    <property type="entry name" value="TagF_N"/>
</dbReference>
<dbReference type="EMBL" id="NKCZ01000128">
    <property type="protein sequence ID" value="POD81666.1"/>
    <property type="molecule type" value="Genomic_DNA"/>
</dbReference>
<proteinExistence type="predicted"/>
<protein>
    <submittedName>
        <fullName evidence="1">CDP-glycerol glycerophosphotransferase</fullName>
        <ecNumber evidence="1">2.7.8.12</ecNumber>
    </submittedName>
</protein>
<organism evidence="1 2">
    <name type="scientific">Lactiplantibacillus plantarum subsp. plantarum</name>
    <dbReference type="NCBI Taxonomy" id="337330"/>
    <lineage>
        <taxon>Bacteria</taxon>
        <taxon>Bacillati</taxon>
        <taxon>Bacillota</taxon>
        <taxon>Bacilli</taxon>
        <taxon>Lactobacillales</taxon>
        <taxon>Lactobacillaceae</taxon>
        <taxon>Lactiplantibacillus</taxon>
    </lineage>
</organism>
<dbReference type="EC" id="2.7.8.12" evidence="1"/>
<gene>
    <name evidence="1" type="ORF">S101258_03270</name>
</gene>
<dbReference type="Proteomes" id="UP000236990">
    <property type="component" value="Unassembled WGS sequence"/>
</dbReference>